<evidence type="ECO:0000256" key="1">
    <source>
        <dbReference type="SAM" id="MobiDB-lite"/>
    </source>
</evidence>
<feature type="compositionally biased region" description="Polar residues" evidence="1">
    <location>
        <begin position="53"/>
        <end position="81"/>
    </location>
</feature>
<keyword evidence="2" id="KW-1185">Reference proteome</keyword>
<dbReference type="Proteomes" id="UP000887565">
    <property type="component" value="Unplaced"/>
</dbReference>
<accession>A0A915KAU7</accession>
<protein>
    <submittedName>
        <fullName evidence="3">Uncharacterized protein</fullName>
    </submittedName>
</protein>
<feature type="region of interest" description="Disordered" evidence="1">
    <location>
        <begin position="49"/>
        <end position="103"/>
    </location>
</feature>
<reference evidence="3" key="1">
    <citation type="submission" date="2022-11" db="UniProtKB">
        <authorList>
            <consortium name="WormBaseParasite"/>
        </authorList>
    </citation>
    <scope>IDENTIFICATION</scope>
</reference>
<name>A0A915KAU7_ROMCU</name>
<proteinExistence type="predicted"/>
<dbReference type="WBParaSite" id="nRc.2.0.1.t35236-RA">
    <property type="protein sequence ID" value="nRc.2.0.1.t35236-RA"/>
    <property type="gene ID" value="nRc.2.0.1.g35236"/>
</dbReference>
<organism evidence="2 3">
    <name type="scientific">Romanomermis culicivorax</name>
    <name type="common">Nematode worm</name>
    <dbReference type="NCBI Taxonomy" id="13658"/>
    <lineage>
        <taxon>Eukaryota</taxon>
        <taxon>Metazoa</taxon>
        <taxon>Ecdysozoa</taxon>
        <taxon>Nematoda</taxon>
        <taxon>Enoplea</taxon>
        <taxon>Dorylaimia</taxon>
        <taxon>Mermithida</taxon>
        <taxon>Mermithoidea</taxon>
        <taxon>Mermithidae</taxon>
        <taxon>Romanomermis</taxon>
    </lineage>
</organism>
<dbReference type="AlphaFoldDB" id="A0A915KAU7"/>
<evidence type="ECO:0000313" key="2">
    <source>
        <dbReference type="Proteomes" id="UP000887565"/>
    </source>
</evidence>
<sequence>MFCYLKIFAIMGKRSEHRSSVTSQSQPLSCSRALLKSLVNSAVSRGDPALDIEQSSGISDRSRSRQPVSSIEQHTDPVQSNKDADDASEQSIDEQPVSPTPVLDLDQWDSSLVLSITPQSLSGTGISGIDKSSATFKHPATSAMHHNMDPISGHNLPALSLASYHSSGDANQ</sequence>
<evidence type="ECO:0000313" key="3">
    <source>
        <dbReference type="WBParaSite" id="nRc.2.0.1.t35236-RA"/>
    </source>
</evidence>